<evidence type="ECO:0000256" key="4">
    <source>
        <dbReference type="ARBA" id="ARBA00022519"/>
    </source>
</evidence>
<evidence type="ECO:0000256" key="1">
    <source>
        <dbReference type="ARBA" id="ARBA00004308"/>
    </source>
</evidence>
<reference evidence="8 9" key="1">
    <citation type="submission" date="2017-07" db="EMBL/GenBank/DDBJ databases">
        <title>Thauera sp. KNDSS-Mac4 genome sequence and assembly.</title>
        <authorList>
            <person name="Mayilraj S."/>
        </authorList>
    </citation>
    <scope>NUCLEOTIDE SEQUENCE [LARGE SCALE GENOMIC DNA]</scope>
    <source>
        <strain evidence="8 9">KNDSS-Mac4</strain>
    </source>
</reference>
<accession>A0A235EVW2</accession>
<dbReference type="Proteomes" id="UP000215181">
    <property type="component" value="Unassembled WGS sequence"/>
</dbReference>
<dbReference type="Pfam" id="PF10518">
    <property type="entry name" value="TAT_signal"/>
    <property type="match status" value="1"/>
</dbReference>
<dbReference type="InterPro" id="IPR006311">
    <property type="entry name" value="TAT_signal"/>
</dbReference>
<dbReference type="OrthoDB" id="9789215at2"/>
<keyword evidence="4" id="KW-0997">Cell inner membrane</keyword>
<sequence length="419" mass="44885">MKSLKTETPELSRRGFIKAGAAAGVAALLPGLFPGGAWAAGSDAPEKKEIRVGFIPLTDCASVVMAAVKKFDEKYGIKIIPSKEASWASVRDKLVSGELDAAHVLYGLVYGVHLGIGGPKKDMAVLMSINNNGQAISLSTQMKEKGAVDGASLKKVVAAGSPGSYTFAQTFPTGTHAMWLYYWLAANDIHPFQDVKAIVVPPPQMVANARVGNMHGFCVGEPWNQRAIIDGVGFTAVTTQDIWTDHPEKVLGTTSDWVAKHPNTARALTAAVLDASRWIDASDANRKETAAVIAARSYVNTDVDVIEGRILGQYDNGLGRKWADANAMKFFRDGAVTFPYLSDGMWFLTQHRRWGLLDRDVDYLAVAKAINRTDVYKQAAAAVGVAVPASEMRSATLIDGVVWDGSNPAAYAGGFKIKA</sequence>
<dbReference type="InterPro" id="IPR044527">
    <property type="entry name" value="NrtA/CpmA_ABC-bd_dom"/>
</dbReference>
<dbReference type="RefSeq" id="WP_094269473.1">
    <property type="nucleotide sequence ID" value="NZ_NOIH01000026.1"/>
</dbReference>
<proteinExistence type="inferred from homology"/>
<dbReference type="PANTHER" id="PTHR30024:SF7">
    <property type="entry name" value="NITRATE_NITRITE BINDING PROTEIN NRTA"/>
    <property type="match status" value="1"/>
</dbReference>
<dbReference type="InterPro" id="IPR019546">
    <property type="entry name" value="TAT_signal_bac_arc"/>
</dbReference>
<keyword evidence="6" id="KW-0472">Membrane</keyword>
<keyword evidence="2" id="KW-0813">Transport</keyword>
<dbReference type="NCBIfam" id="TIGR01409">
    <property type="entry name" value="TAT_signal_seq"/>
    <property type="match status" value="1"/>
</dbReference>
<dbReference type="PANTHER" id="PTHR30024">
    <property type="entry name" value="ALIPHATIC SULFONATES-BINDING PROTEIN-RELATED"/>
    <property type="match status" value="1"/>
</dbReference>
<dbReference type="EMBL" id="NOIH01000026">
    <property type="protein sequence ID" value="OYD52903.1"/>
    <property type="molecule type" value="Genomic_DNA"/>
</dbReference>
<keyword evidence="5" id="KW-0732">Signal</keyword>
<name>A0A235EVW2_9RHOO</name>
<dbReference type="GO" id="GO:0012505">
    <property type="term" value="C:endomembrane system"/>
    <property type="evidence" value="ECO:0007669"/>
    <property type="project" value="UniProtKB-SubCell"/>
</dbReference>
<organism evidence="8 9">
    <name type="scientific">Thauera propionica</name>
    <dbReference type="NCBI Taxonomy" id="2019431"/>
    <lineage>
        <taxon>Bacteria</taxon>
        <taxon>Pseudomonadati</taxon>
        <taxon>Pseudomonadota</taxon>
        <taxon>Betaproteobacteria</taxon>
        <taxon>Rhodocyclales</taxon>
        <taxon>Zoogloeaceae</taxon>
        <taxon>Thauera</taxon>
    </lineage>
</organism>
<comment type="similarity">
    <text evidence="7">Belongs to the CmpA/NrtA family.</text>
</comment>
<gene>
    <name evidence="8" type="ORF">CGK74_16015</name>
</gene>
<keyword evidence="9" id="KW-1185">Reference proteome</keyword>
<comment type="subcellular location">
    <subcellularLocation>
        <location evidence="1">Endomembrane system</location>
    </subcellularLocation>
</comment>
<dbReference type="Pfam" id="PF13379">
    <property type="entry name" value="NMT1_2"/>
    <property type="match status" value="1"/>
</dbReference>
<evidence type="ECO:0000256" key="2">
    <source>
        <dbReference type="ARBA" id="ARBA00022448"/>
    </source>
</evidence>
<evidence type="ECO:0000256" key="5">
    <source>
        <dbReference type="ARBA" id="ARBA00022729"/>
    </source>
</evidence>
<dbReference type="AlphaFoldDB" id="A0A235EVW2"/>
<protein>
    <submittedName>
        <fullName evidence="8">Nitrate transporter</fullName>
    </submittedName>
</protein>
<evidence type="ECO:0000313" key="9">
    <source>
        <dbReference type="Proteomes" id="UP000215181"/>
    </source>
</evidence>
<dbReference type="PROSITE" id="PS51318">
    <property type="entry name" value="TAT"/>
    <property type="match status" value="1"/>
</dbReference>
<comment type="caution">
    <text evidence="8">The sequence shown here is derived from an EMBL/GenBank/DDBJ whole genome shotgun (WGS) entry which is preliminary data.</text>
</comment>
<dbReference type="CDD" id="cd13553">
    <property type="entry name" value="PBP2_NrtA_CpmA_like"/>
    <property type="match status" value="1"/>
</dbReference>
<evidence type="ECO:0000313" key="8">
    <source>
        <dbReference type="EMBL" id="OYD52903.1"/>
    </source>
</evidence>
<dbReference type="SUPFAM" id="SSF53850">
    <property type="entry name" value="Periplasmic binding protein-like II"/>
    <property type="match status" value="1"/>
</dbReference>
<evidence type="ECO:0000256" key="6">
    <source>
        <dbReference type="ARBA" id="ARBA00023136"/>
    </source>
</evidence>
<evidence type="ECO:0000256" key="7">
    <source>
        <dbReference type="ARBA" id="ARBA00024031"/>
    </source>
</evidence>
<dbReference type="Gene3D" id="3.40.190.10">
    <property type="entry name" value="Periplasmic binding protein-like II"/>
    <property type="match status" value="2"/>
</dbReference>
<evidence type="ECO:0000256" key="3">
    <source>
        <dbReference type="ARBA" id="ARBA00022475"/>
    </source>
</evidence>
<keyword evidence="3" id="KW-1003">Cell membrane</keyword>